<dbReference type="PANTHER" id="PTHR37461:SF1">
    <property type="entry name" value="ANTI-SIGMA-K FACTOR RSKA"/>
    <property type="match status" value="1"/>
</dbReference>
<keyword evidence="4" id="KW-0472">Membrane</keyword>
<keyword evidence="3" id="KW-1133">Transmembrane helix</keyword>
<comment type="subcellular location">
    <subcellularLocation>
        <location evidence="1">Membrane</location>
        <topology evidence="1">Single-pass membrane protein</topology>
    </subcellularLocation>
</comment>
<feature type="domain" description="Putative zinc-finger" evidence="5">
    <location>
        <begin position="9"/>
        <end position="43"/>
    </location>
</feature>
<evidence type="ECO:0000256" key="4">
    <source>
        <dbReference type="ARBA" id="ARBA00023136"/>
    </source>
</evidence>
<dbReference type="PANTHER" id="PTHR37461">
    <property type="entry name" value="ANTI-SIGMA-K FACTOR RSKA"/>
    <property type="match status" value="1"/>
</dbReference>
<dbReference type="InterPro" id="IPR027383">
    <property type="entry name" value="Znf_put"/>
</dbReference>
<dbReference type="eggNOG" id="COG5662">
    <property type="taxonomic scope" value="Bacteria"/>
</dbReference>
<keyword evidence="2" id="KW-0812">Transmembrane</keyword>
<name>A0A179BG41_RHILE</name>
<dbReference type="GO" id="GO:0016020">
    <property type="term" value="C:membrane"/>
    <property type="evidence" value="ECO:0007669"/>
    <property type="project" value="UniProtKB-SubCell"/>
</dbReference>
<evidence type="ECO:0000256" key="3">
    <source>
        <dbReference type="ARBA" id="ARBA00022989"/>
    </source>
</evidence>
<gene>
    <name evidence="6" type="ORF">A4U53_04675</name>
</gene>
<proteinExistence type="predicted"/>
<dbReference type="GO" id="GO:0016989">
    <property type="term" value="F:sigma factor antagonist activity"/>
    <property type="evidence" value="ECO:0007669"/>
    <property type="project" value="TreeGrafter"/>
</dbReference>
<evidence type="ECO:0000256" key="2">
    <source>
        <dbReference type="ARBA" id="ARBA00022692"/>
    </source>
</evidence>
<dbReference type="GO" id="GO:0006417">
    <property type="term" value="P:regulation of translation"/>
    <property type="evidence" value="ECO:0007669"/>
    <property type="project" value="TreeGrafter"/>
</dbReference>
<dbReference type="Gene3D" id="1.10.10.1320">
    <property type="entry name" value="Anti-sigma factor, zinc-finger domain"/>
    <property type="match status" value="1"/>
</dbReference>
<evidence type="ECO:0000313" key="6">
    <source>
        <dbReference type="EMBL" id="OAP90652.1"/>
    </source>
</evidence>
<dbReference type="InterPro" id="IPR051474">
    <property type="entry name" value="Anti-sigma-K/W_factor"/>
</dbReference>
<comment type="caution">
    <text evidence="6">The sequence shown here is derived from an EMBL/GenBank/DDBJ whole genome shotgun (WGS) entry which is preliminary data.</text>
</comment>
<reference evidence="6" key="1">
    <citation type="submission" date="2016-04" db="EMBL/GenBank/DDBJ databases">
        <title>Fast-growing isolate from the root nodules of Vavilovia formosa.</title>
        <authorList>
            <person name="Kimeklis A."/>
            <person name="Safronova V."/>
            <person name="Belimov A."/>
            <person name="Andronov E."/>
        </authorList>
    </citation>
    <scope>NUCLEOTIDE SEQUENCE [LARGE SCALE GENOMIC DNA]</scope>
    <source>
        <strain evidence="6">Vaf-46</strain>
    </source>
</reference>
<protein>
    <submittedName>
        <fullName evidence="6">Anti-sigma factor</fullName>
    </submittedName>
</protein>
<dbReference type="InterPro" id="IPR041916">
    <property type="entry name" value="Anti_sigma_zinc_sf"/>
</dbReference>
<dbReference type="AlphaFoldDB" id="A0A179BG41"/>
<dbReference type="Pfam" id="PF13490">
    <property type="entry name" value="zf-HC2"/>
    <property type="match status" value="1"/>
</dbReference>
<accession>A0A179BG41</accession>
<evidence type="ECO:0000259" key="5">
    <source>
        <dbReference type="Pfam" id="PF13490"/>
    </source>
</evidence>
<evidence type="ECO:0000256" key="1">
    <source>
        <dbReference type="ARBA" id="ARBA00004167"/>
    </source>
</evidence>
<organism evidence="6">
    <name type="scientific">Rhizobium leguminosarum</name>
    <dbReference type="NCBI Taxonomy" id="384"/>
    <lineage>
        <taxon>Bacteria</taxon>
        <taxon>Pseudomonadati</taxon>
        <taxon>Pseudomonadota</taxon>
        <taxon>Alphaproteobacteria</taxon>
        <taxon>Hyphomicrobiales</taxon>
        <taxon>Rhizobiaceae</taxon>
        <taxon>Rhizobium/Agrobacterium group</taxon>
        <taxon>Rhizobium</taxon>
    </lineage>
</organism>
<dbReference type="RefSeq" id="WP_064249370.1">
    <property type="nucleotide sequence ID" value="NZ_CAXURF020000001.1"/>
</dbReference>
<sequence length="266" mass="29273">MSEAQRKGCPEWRVMLHGFVDGELDSAHAAQFEDHLATCAHCRAEMERVRAVREIVDQDGVKWRPPEALRSQVLSMLSFEQAAAASSLPPPRQAPVWCRALDLIRQWSFVPSLAVLAAGAILFVNAPSQTVLLQDQIMASHVRSMMADHLTDVLTSDQHTVKPWFNGKIDFSPPVSDLAKDGFPLVGGRVDYIGDRAVAALVYRRHGHVINLFIWPAASATQTTTVHDGYNMTQWSDGGLVFWAISDVAAGDLAEFESAFRAAARP</sequence>
<dbReference type="EMBL" id="LWBS01000417">
    <property type="protein sequence ID" value="OAP90652.1"/>
    <property type="molecule type" value="Genomic_DNA"/>
</dbReference>